<evidence type="ECO:0000313" key="3">
    <source>
        <dbReference type="Proteomes" id="UP000076079"/>
    </source>
</evidence>
<dbReference type="SUPFAM" id="SSF52200">
    <property type="entry name" value="Toll/Interleukin receptor TIR domain"/>
    <property type="match status" value="1"/>
</dbReference>
<accession>A0A143PSP3</accession>
<protein>
    <recommendedName>
        <fullName evidence="1">TIR domain-containing protein</fullName>
    </recommendedName>
</protein>
<reference evidence="3" key="2">
    <citation type="submission" date="2016-04" db="EMBL/GenBank/DDBJ databases">
        <title>First Complete Genome Sequence of a Subdivision 6 Acidobacterium.</title>
        <authorList>
            <person name="Huang S."/>
            <person name="Vieira S."/>
            <person name="Bunk B."/>
            <person name="Riedel T."/>
            <person name="Sproeer C."/>
            <person name="Overmann J."/>
        </authorList>
    </citation>
    <scope>NUCLEOTIDE SEQUENCE [LARGE SCALE GENOMIC DNA]</scope>
    <source>
        <strain evidence="3">DSM 100886 HEG_-6_39</strain>
    </source>
</reference>
<dbReference type="GO" id="GO:0007165">
    <property type="term" value="P:signal transduction"/>
    <property type="evidence" value="ECO:0007669"/>
    <property type="project" value="InterPro"/>
</dbReference>
<dbReference type="KEGG" id="abac:LuPra_04077"/>
<dbReference type="InterPro" id="IPR000157">
    <property type="entry name" value="TIR_dom"/>
</dbReference>
<name>A0A143PSP3_LUTPR</name>
<dbReference type="InterPro" id="IPR035897">
    <property type="entry name" value="Toll_tir_struct_dom_sf"/>
</dbReference>
<reference evidence="2 3" key="1">
    <citation type="journal article" date="2016" name="Genome Announc.">
        <title>First Complete Genome Sequence of a Subdivision 6 Acidobacterium Strain.</title>
        <authorList>
            <person name="Huang S."/>
            <person name="Vieira S."/>
            <person name="Bunk B."/>
            <person name="Riedel T."/>
            <person name="Sproer C."/>
            <person name="Overmann J."/>
        </authorList>
    </citation>
    <scope>NUCLEOTIDE SEQUENCE [LARGE SCALE GENOMIC DNA]</scope>
    <source>
        <strain evidence="3">DSM 100886 HEG_-6_39</strain>
    </source>
</reference>
<dbReference type="PATRIC" id="fig|1813736.3.peg.4309"/>
<feature type="domain" description="TIR" evidence="1">
    <location>
        <begin position="327"/>
        <end position="425"/>
    </location>
</feature>
<dbReference type="EMBL" id="CP015136">
    <property type="protein sequence ID" value="AMY10834.1"/>
    <property type="molecule type" value="Genomic_DNA"/>
</dbReference>
<evidence type="ECO:0000313" key="2">
    <source>
        <dbReference type="EMBL" id="AMY10834.1"/>
    </source>
</evidence>
<dbReference type="OrthoDB" id="434800at2"/>
<evidence type="ECO:0000259" key="1">
    <source>
        <dbReference type="Pfam" id="PF13676"/>
    </source>
</evidence>
<proteinExistence type="predicted"/>
<dbReference type="RefSeq" id="WP_110172434.1">
    <property type="nucleotide sequence ID" value="NZ_CP015136.1"/>
</dbReference>
<dbReference type="STRING" id="1855912.LuPra_04077"/>
<dbReference type="Gene3D" id="3.40.50.10140">
    <property type="entry name" value="Toll/interleukin-1 receptor homology (TIR) domain"/>
    <property type="match status" value="1"/>
</dbReference>
<keyword evidence="3" id="KW-1185">Reference proteome</keyword>
<dbReference type="Pfam" id="PF13676">
    <property type="entry name" value="TIR_2"/>
    <property type="match status" value="1"/>
</dbReference>
<dbReference type="AlphaFoldDB" id="A0A143PSP3"/>
<gene>
    <name evidence="2" type="ORF">LuPra_04077</name>
</gene>
<dbReference type="Proteomes" id="UP000076079">
    <property type="component" value="Chromosome"/>
</dbReference>
<organism evidence="2 3">
    <name type="scientific">Luteitalea pratensis</name>
    <dbReference type="NCBI Taxonomy" id="1855912"/>
    <lineage>
        <taxon>Bacteria</taxon>
        <taxon>Pseudomonadati</taxon>
        <taxon>Acidobacteriota</taxon>
        <taxon>Vicinamibacteria</taxon>
        <taxon>Vicinamibacterales</taxon>
        <taxon>Vicinamibacteraceae</taxon>
        <taxon>Luteitalea</taxon>
    </lineage>
</organism>
<sequence>MTSAPFDPEEFWEDLLAFIEDGRVLPVVGPELLTVESGGTQTFLYRVVAERLLNKYGMSAASLPDGAVLRDSHELNDAVCVLAAAGRRIRDLYRPINDILQKLIAEEQAVLTPLRELASIRHFDLFASTTPDHLLVQTLDAVRFGGMRQTDEIEYAPKLPTDRRRDMPEMPSSKYTAVFYLFGKADVSPFYAIHDEDVLEFAYTMQAGNAPEHMFSELRSRNLLFLGCGFSDWLSRFFLRLSNSERLFSDQRTKKEFFAGDRGMADVNFTVFLERFSQDSRSYDMDARAFVAELHRRWVMRNPDEAAPAPAAAQPGESAATSSSGTIFVSYSSEDLGAAKQLVAELEEIGGDVAWFDKSALKPGDRWDERLKSAVQRCSLFLPLLSGNTERRTEGYFRLEWSEAADRARKIQGRKFIFPTVIDPDYAGAMQAYGLVPEAFKAFQFAHAPAGRLSDALKSELRDQLRSLRRGKAQ</sequence>